<feature type="compositionally biased region" description="Low complexity" evidence="1">
    <location>
        <begin position="258"/>
        <end position="275"/>
    </location>
</feature>
<feature type="region of interest" description="Disordered" evidence="1">
    <location>
        <begin position="148"/>
        <end position="276"/>
    </location>
</feature>
<feature type="compositionally biased region" description="Low complexity" evidence="1">
    <location>
        <begin position="323"/>
        <end position="342"/>
    </location>
</feature>
<reference evidence="2 3" key="1">
    <citation type="submission" date="2024-01" db="EMBL/GenBank/DDBJ databases">
        <title>Complete genome of Cladobotryum mycophilum ATHUM6906.</title>
        <authorList>
            <person name="Christinaki A.C."/>
            <person name="Myridakis A.I."/>
            <person name="Kouvelis V.N."/>
        </authorList>
    </citation>
    <scope>NUCLEOTIDE SEQUENCE [LARGE SCALE GENOMIC DNA]</scope>
    <source>
        <strain evidence="2 3">ATHUM6906</strain>
    </source>
</reference>
<accession>A0ABR0T4C3</accession>
<feature type="compositionally biased region" description="Low complexity" evidence="1">
    <location>
        <begin position="159"/>
        <end position="174"/>
    </location>
</feature>
<comment type="caution">
    <text evidence="2">The sequence shown here is derived from an EMBL/GenBank/DDBJ whole genome shotgun (WGS) entry which is preliminary data.</text>
</comment>
<sequence length="383" mass="41081">MSPGTDRKGKGVLNPRGPPFNAEHVIYFIYFVRAAAAAPCRTAATPAVQQTPAAQTLAVHPPPQPAANAFHLKYEASVARDAMDAHQLILGTTIKLSLQQQRTVWNKNVRRHYNTDPSGDYVGATRASAAASAAASNAAQNNIVVNGLKIPMGPPSPRQSAPTSATSQSSAAHHGYGHGHGHGHSQTGQFVDQSSQTTVQYHQASQSFVNQSTQTAFQHHQNRGQALYHDQAQAPYHSNGQGQTQLPNASYSDDENYSGQYSGSSSGASTPTSVTDNNYDRIMSIFNTPTAMWESLGDRVDTHSMVQAEQDQAQEFQARESQARAAQESQAQAAQAPSIPQPDDNPLMDDLAVPPQAPNTPELSAVQWIVAQGSQLIAVDQQW</sequence>
<organism evidence="2 3">
    <name type="scientific">Cladobotryum mycophilum</name>
    <dbReference type="NCBI Taxonomy" id="491253"/>
    <lineage>
        <taxon>Eukaryota</taxon>
        <taxon>Fungi</taxon>
        <taxon>Dikarya</taxon>
        <taxon>Ascomycota</taxon>
        <taxon>Pezizomycotina</taxon>
        <taxon>Sordariomycetes</taxon>
        <taxon>Hypocreomycetidae</taxon>
        <taxon>Hypocreales</taxon>
        <taxon>Hypocreaceae</taxon>
        <taxon>Cladobotryum</taxon>
    </lineage>
</organism>
<dbReference type="EMBL" id="JAVFKD010000001">
    <property type="protein sequence ID" value="KAK5998957.1"/>
    <property type="molecule type" value="Genomic_DNA"/>
</dbReference>
<evidence type="ECO:0000313" key="3">
    <source>
        <dbReference type="Proteomes" id="UP001338125"/>
    </source>
</evidence>
<feature type="compositionally biased region" description="Polar residues" evidence="1">
    <location>
        <begin position="185"/>
        <end position="219"/>
    </location>
</feature>
<name>A0ABR0T4C3_9HYPO</name>
<dbReference type="Proteomes" id="UP001338125">
    <property type="component" value="Unassembled WGS sequence"/>
</dbReference>
<proteinExistence type="predicted"/>
<feature type="region of interest" description="Disordered" evidence="1">
    <location>
        <begin position="309"/>
        <end position="359"/>
    </location>
</feature>
<gene>
    <name evidence="2" type="ORF">PT974_01341</name>
</gene>
<feature type="compositionally biased region" description="Polar residues" evidence="1">
    <location>
        <begin position="236"/>
        <end position="251"/>
    </location>
</feature>
<evidence type="ECO:0000313" key="2">
    <source>
        <dbReference type="EMBL" id="KAK5998957.1"/>
    </source>
</evidence>
<evidence type="ECO:0000256" key="1">
    <source>
        <dbReference type="SAM" id="MobiDB-lite"/>
    </source>
</evidence>
<keyword evidence="3" id="KW-1185">Reference proteome</keyword>
<protein>
    <submittedName>
        <fullName evidence="2">Uncharacterized protein</fullName>
    </submittedName>
</protein>